<feature type="domain" description="TonB-dependent receptor plug" evidence="9">
    <location>
        <begin position="137"/>
        <end position="242"/>
    </location>
</feature>
<evidence type="ECO:0000256" key="8">
    <source>
        <dbReference type="SAM" id="SignalP"/>
    </source>
</evidence>
<gene>
    <name evidence="10" type="ORF">DLM85_24590</name>
</gene>
<evidence type="ECO:0000256" key="3">
    <source>
        <dbReference type="ARBA" id="ARBA00022452"/>
    </source>
</evidence>
<evidence type="ECO:0000313" key="10">
    <source>
        <dbReference type="EMBL" id="RAK62004.1"/>
    </source>
</evidence>
<keyword evidence="4 7" id="KW-0812">Transmembrane</keyword>
<evidence type="ECO:0000313" key="11">
    <source>
        <dbReference type="Proteomes" id="UP000248553"/>
    </source>
</evidence>
<dbReference type="SUPFAM" id="SSF49464">
    <property type="entry name" value="Carboxypeptidase regulatory domain-like"/>
    <property type="match status" value="1"/>
</dbReference>
<evidence type="ECO:0000256" key="1">
    <source>
        <dbReference type="ARBA" id="ARBA00004571"/>
    </source>
</evidence>
<evidence type="ECO:0000256" key="2">
    <source>
        <dbReference type="ARBA" id="ARBA00022448"/>
    </source>
</evidence>
<dbReference type="EMBL" id="QHKM01000020">
    <property type="protein sequence ID" value="RAK62004.1"/>
    <property type="molecule type" value="Genomic_DNA"/>
</dbReference>
<comment type="similarity">
    <text evidence="7">Belongs to the TonB-dependent receptor family.</text>
</comment>
<accession>A0A328B849</accession>
<feature type="signal peptide" evidence="8">
    <location>
        <begin position="1"/>
        <end position="24"/>
    </location>
</feature>
<keyword evidence="11" id="KW-1185">Reference proteome</keyword>
<dbReference type="Pfam" id="PF07715">
    <property type="entry name" value="Plug"/>
    <property type="match status" value="1"/>
</dbReference>
<dbReference type="Gene3D" id="2.60.40.1120">
    <property type="entry name" value="Carboxypeptidase-like, regulatory domain"/>
    <property type="match status" value="1"/>
</dbReference>
<dbReference type="InterPro" id="IPR023996">
    <property type="entry name" value="TonB-dep_OMP_SusC/RagA"/>
</dbReference>
<dbReference type="AlphaFoldDB" id="A0A328B849"/>
<protein>
    <recommendedName>
        <fullName evidence="9">TonB-dependent receptor plug domain-containing protein</fullName>
    </recommendedName>
</protein>
<evidence type="ECO:0000256" key="6">
    <source>
        <dbReference type="ARBA" id="ARBA00023237"/>
    </source>
</evidence>
<keyword evidence="3 7" id="KW-1134">Transmembrane beta strand</keyword>
<dbReference type="Gene3D" id="2.40.170.20">
    <property type="entry name" value="TonB-dependent receptor, beta-barrel domain"/>
    <property type="match status" value="1"/>
</dbReference>
<dbReference type="NCBIfam" id="TIGR04057">
    <property type="entry name" value="SusC_RagA_signa"/>
    <property type="match status" value="1"/>
</dbReference>
<dbReference type="InterPro" id="IPR023997">
    <property type="entry name" value="TonB-dep_OMP_SusC/RagA_CS"/>
</dbReference>
<feature type="chain" id="PRO_5016312462" description="TonB-dependent receptor plug domain-containing protein" evidence="8">
    <location>
        <begin position="25"/>
        <end position="1056"/>
    </location>
</feature>
<comment type="caution">
    <text evidence="10">The sequence shown here is derived from an EMBL/GenBank/DDBJ whole genome shotgun (WGS) entry which is preliminary data.</text>
</comment>
<dbReference type="Proteomes" id="UP000248553">
    <property type="component" value="Unassembled WGS sequence"/>
</dbReference>
<dbReference type="GO" id="GO:0009279">
    <property type="term" value="C:cell outer membrane"/>
    <property type="evidence" value="ECO:0007669"/>
    <property type="project" value="UniProtKB-SubCell"/>
</dbReference>
<dbReference type="InterPro" id="IPR008969">
    <property type="entry name" value="CarboxyPept-like_regulatory"/>
</dbReference>
<dbReference type="PROSITE" id="PS52016">
    <property type="entry name" value="TONB_DEPENDENT_REC_3"/>
    <property type="match status" value="1"/>
</dbReference>
<evidence type="ECO:0000256" key="5">
    <source>
        <dbReference type="ARBA" id="ARBA00023136"/>
    </source>
</evidence>
<dbReference type="Gene3D" id="2.170.130.10">
    <property type="entry name" value="TonB-dependent receptor, plug domain"/>
    <property type="match status" value="1"/>
</dbReference>
<dbReference type="SUPFAM" id="SSF56935">
    <property type="entry name" value="Porins"/>
    <property type="match status" value="1"/>
</dbReference>
<comment type="subcellular location">
    <subcellularLocation>
        <location evidence="1 7">Cell outer membrane</location>
        <topology evidence="1 7">Multi-pass membrane protein</topology>
    </subcellularLocation>
</comment>
<dbReference type="Pfam" id="PF13715">
    <property type="entry name" value="CarbopepD_reg_2"/>
    <property type="match status" value="1"/>
</dbReference>
<keyword evidence="2 7" id="KW-0813">Transport</keyword>
<proteinExistence type="inferred from homology"/>
<evidence type="ECO:0000256" key="4">
    <source>
        <dbReference type="ARBA" id="ARBA00022692"/>
    </source>
</evidence>
<dbReference type="InterPro" id="IPR036942">
    <property type="entry name" value="Beta-barrel_TonB_sf"/>
</dbReference>
<dbReference type="InterPro" id="IPR039426">
    <property type="entry name" value="TonB-dep_rcpt-like"/>
</dbReference>
<keyword evidence="5 7" id="KW-0472">Membrane</keyword>
<dbReference type="InterPro" id="IPR037066">
    <property type="entry name" value="Plug_dom_sf"/>
</dbReference>
<sequence length="1056" mass="113857">MKKSIPKKRISALPVLLCCLPLQAALGSAVPSSLRESSAATRAADITVTGRVRDEKGQGLPGVNVVVKGSSNGTQTDAEGRFSLNVPDNATLVFSFVGYAAQEVALGGRTSVDVALVPDNRALSEVVVVGYLTENRQNVSSSVSSLDVKEATKAPVATTTQALQGRVSGVQVTGSGGPGDAPIVNIRGIGTLGNASSGPLYVIDGLWTDNIRDLNPNDIESLTVLKDASSTAVYGSRGANGVIQITTKKGRAGAPAISFNGYRGVEQVYKRYNLTNASEWADRAVAAYRNAGLDPLNNGQNSLAGAVKGPGGAFNPNVDTDWQKEFFQTGVIEDYNLSFSGGSAGEKNATNFLVSGEYFHQEGIVKGPDFKRYSLRLNSGLSRGRFRFQENVQLTHLDVRLLNGAPFIDVLTMLPSIPVRDPANEGGFGTGSPVLNTFATNPIGAQELLRRTQSDNRLAGNVSAEYSFFDFLTYRLNVALDGHTYSNADAQQSGILRQNTRINTSSLNEFLGYDLFLLGENTLNFNKRLGDHSINALVGYSEQSFRQHGVQAGAQGFTPAGGQYFFELSAAPKVGVVQGSSYKFTKRSFFAQAAYDFKNRYLLSVSGRRDGSSRFKPDNRWGNFGAVSLGWRLSEEGFIKESLPQINNLKLRASYGANGNDAVAGAYGGSYLTAAIVGQNVNYVIGTGQTIVNGSTQLALPSPDIRWEERYTKDAGFDLGLWNDRLTVSADYYISQTRNALAPVQVLTYLGHFGTTLYQNAGDIENRGFELALGYHENRKAFTYGADFTLTTIKNEVTALPVKGQVLEGGELLTRSQVGRSLGEFYLIPFDGIFQSQDEVANYKSSNGTVIQPYASAGDVRYRDTNDDGVINNSDAVYAGKSIPNLLMGLNLNAGYKGFDLSVFFNSSSGNKIYNQARRDLESYVGPNNYNADVQPWTPENPSTTTPRLLQGGGLGNLGLAASNNSLFNTTRWLEDGSYVRLRNIQLGYTIPKSVTSKVPSLGSVRVYVTGRNVFTRTDYTGFDPEITGTGFYSRGVDISSYPNVRSFTGGVQVNF</sequence>
<keyword evidence="6 7" id="KW-0998">Cell outer membrane</keyword>
<reference evidence="11" key="1">
    <citation type="submission" date="2018-05" db="EMBL/GenBank/DDBJ databases">
        <authorList>
            <person name="Nie L."/>
        </authorList>
    </citation>
    <scope>NUCLEOTIDE SEQUENCE [LARGE SCALE GENOMIC DNA]</scope>
    <source>
        <strain evidence="11">NL</strain>
    </source>
</reference>
<organism evidence="10 11">
    <name type="scientific">Hymenobacter edaphi</name>
    <dbReference type="NCBI Taxonomy" id="2211146"/>
    <lineage>
        <taxon>Bacteria</taxon>
        <taxon>Pseudomonadati</taxon>
        <taxon>Bacteroidota</taxon>
        <taxon>Cytophagia</taxon>
        <taxon>Cytophagales</taxon>
        <taxon>Hymenobacteraceae</taxon>
        <taxon>Hymenobacter</taxon>
    </lineage>
</organism>
<dbReference type="InterPro" id="IPR012910">
    <property type="entry name" value="Plug_dom"/>
</dbReference>
<evidence type="ECO:0000256" key="7">
    <source>
        <dbReference type="PROSITE-ProRule" id="PRU01360"/>
    </source>
</evidence>
<evidence type="ECO:0000259" key="9">
    <source>
        <dbReference type="Pfam" id="PF07715"/>
    </source>
</evidence>
<dbReference type="OrthoDB" id="9768177at2"/>
<name>A0A328B849_9BACT</name>
<dbReference type="NCBIfam" id="TIGR04056">
    <property type="entry name" value="OMP_RagA_SusC"/>
    <property type="match status" value="1"/>
</dbReference>
<keyword evidence="8" id="KW-0732">Signal</keyword>